<evidence type="ECO:0000256" key="11">
    <source>
        <dbReference type="ARBA" id="ARBA00023014"/>
    </source>
</evidence>
<dbReference type="InterPro" id="IPR038726">
    <property type="entry name" value="PDDEXK_AddAB-type"/>
</dbReference>
<proteinExistence type="predicted"/>
<evidence type="ECO:0000256" key="3">
    <source>
        <dbReference type="ARBA" id="ARBA00022723"/>
    </source>
</evidence>
<keyword evidence="13" id="KW-0234">DNA repair</keyword>
<dbReference type="InterPro" id="IPR014017">
    <property type="entry name" value="DNA_helicase_UvrD-like_C"/>
</dbReference>
<evidence type="ECO:0000256" key="14">
    <source>
        <dbReference type="SAM" id="MobiDB-lite"/>
    </source>
</evidence>
<evidence type="ECO:0000256" key="4">
    <source>
        <dbReference type="ARBA" id="ARBA00022741"/>
    </source>
</evidence>
<dbReference type="InterPro" id="IPR014140">
    <property type="entry name" value="DNA_helicase_suAddB"/>
</dbReference>
<keyword evidence="8" id="KW-0269">Exonuclease</keyword>
<evidence type="ECO:0000256" key="6">
    <source>
        <dbReference type="ARBA" id="ARBA00022801"/>
    </source>
</evidence>
<dbReference type="GO" id="GO:0051539">
    <property type="term" value="F:4 iron, 4 sulfur cluster binding"/>
    <property type="evidence" value="ECO:0007669"/>
    <property type="project" value="UniProtKB-KW"/>
</dbReference>
<keyword evidence="5" id="KW-0227">DNA damage</keyword>
<evidence type="ECO:0000313" key="16">
    <source>
        <dbReference type="EMBL" id="HIS32092.1"/>
    </source>
</evidence>
<dbReference type="EMBL" id="DVIQ01000069">
    <property type="protein sequence ID" value="HIS32092.1"/>
    <property type="molecule type" value="Genomic_DNA"/>
</dbReference>
<sequence length="1161" mass="132270">MALQLILGNSGSGKSRLLYEKIIRASMENSGKHFLVIVPEQFTLETQKELVRLHPDHGILNIEILSFQRLAWRVFEETGASARRVLEETGKNLLLRKAAQDQEDRLRVLKGNMKKPGYITQLKSMISELIQYDISPEGVEELAEGQRENPSLYYKLMDVKLLYEAFEDRMAGSYITAEELLEELCRHVDESALLRDAVLAFDGFTGFTPIQNKLLRRLLPKAETVFVTVTVDGKEDFFTKGPMYELFYLSRKTIASLAGIAKDAGCRIMDPIVLDRSRFGRERASLDFLEDHLYRRGRRGRAVFSGTPGEISLHMARDPLEETSFAAREIWRLVTEENWHYGDIAVITGDLGQYANPARRIFGRYGIPCFIDETRKVLLNPALEYVKAALEVAKQNYTWESVVRMLRTGLAGVSAEETDLLENYLRAFGIRGRSRWTKSWERTSKTMDQETLAVCEALRVRIGELLLPFTEAIRKKGQTARQMAEILYRFLEAGRLQEQLLDWEKESEAAGRPEKAEEYGQIYGIIMELLDKIAVLLDEEPLTLEEFSQLLEAGFEEARAGMIPPETDRVLVGDIERTRLRNIRALFFLGLNDGLVPKGGKSGGFLTDGERSRLEKAGANLAPGTRENSYTQRFYLYQHLTKPTDRLYLVCGKTDGNGTPLRPSSLLNVICRMFPGLAWQDEDAWTDVSTRLVNPESGTGYLAASMEDLLGGNANEQAKGLFFWYRERKEYKGMVRALLEAASGARRKQGLGAQVAKALYGKNLENSVSRLEQYASCAYAHFLLYGLRLSEREEYQFKPVDMGNIFHKALELFAEKLQTEGYDWFHVPEEVRIRLTQESVREAADEYGGRILHSSARNEYAIGRILRITERTVWAFCEQIRRGSFVPANFEVPFSVTDLESVQLRFSKEESMRLRGRIDRIDVCDEGDTVYVKVIDYKSGNTQFDLVAVYYGLQLQLAVYLNAAVELEKRVYPKKEILPAGIFYYHIKDPMLEANVREDLAGLEERILKELRPDGLVNADPEVIRRMDRGMEKDSAVVPAAFNKDGSLSKTSKAASTKEFGILSSYVQRELHRLGREILEGRTEIAPYERDGATACDYCQFHEVCAFDPRTDKNGYRRLRKLPAEEIWKRMELETTRDGEKRADEQSRESGGEEDTSTHGS</sequence>
<dbReference type="AlphaFoldDB" id="A0A9D1EU32"/>
<dbReference type="Gene3D" id="3.40.50.300">
    <property type="entry name" value="P-loop containing nucleotide triphosphate hydrolases"/>
    <property type="match status" value="4"/>
</dbReference>
<gene>
    <name evidence="16" type="primary">addB</name>
    <name evidence="16" type="ORF">IAB44_11185</name>
</gene>
<dbReference type="Pfam" id="PF12705">
    <property type="entry name" value="PDDEXK_1"/>
    <property type="match status" value="1"/>
</dbReference>
<keyword evidence="4" id="KW-0547">Nucleotide-binding</keyword>
<reference evidence="16" key="2">
    <citation type="journal article" date="2021" name="PeerJ">
        <title>Extensive microbial diversity within the chicken gut microbiome revealed by metagenomics and culture.</title>
        <authorList>
            <person name="Gilroy R."/>
            <person name="Ravi A."/>
            <person name="Getino M."/>
            <person name="Pursley I."/>
            <person name="Horton D.L."/>
            <person name="Alikhan N.F."/>
            <person name="Baker D."/>
            <person name="Gharbi K."/>
            <person name="Hall N."/>
            <person name="Watson M."/>
            <person name="Adriaenssens E.M."/>
            <person name="Foster-Nyarko E."/>
            <person name="Jarju S."/>
            <person name="Secka A."/>
            <person name="Antonio M."/>
            <person name="Oren A."/>
            <person name="Chaudhuri R.R."/>
            <person name="La Ragione R."/>
            <person name="Hildebrand F."/>
            <person name="Pallen M.J."/>
        </authorList>
    </citation>
    <scope>NUCLEOTIDE SEQUENCE</scope>
    <source>
        <strain evidence="16">CHK190-19873</strain>
    </source>
</reference>
<dbReference type="GO" id="GO:0046872">
    <property type="term" value="F:metal ion binding"/>
    <property type="evidence" value="ECO:0007669"/>
    <property type="project" value="UniProtKB-KW"/>
</dbReference>
<keyword evidence="9" id="KW-0067">ATP-binding</keyword>
<keyword evidence="1" id="KW-0004">4Fe-4S</keyword>
<dbReference type="PANTHER" id="PTHR30591:SF1">
    <property type="entry name" value="RECBCD ENZYME SUBUNIT RECC"/>
    <property type="match status" value="1"/>
</dbReference>
<keyword evidence="2" id="KW-0540">Nuclease</keyword>
<dbReference type="PROSITE" id="PS51217">
    <property type="entry name" value="UVRD_HELICASE_CTER"/>
    <property type="match status" value="1"/>
</dbReference>
<dbReference type="PANTHER" id="PTHR30591">
    <property type="entry name" value="RECBCD ENZYME SUBUNIT RECC"/>
    <property type="match status" value="1"/>
</dbReference>
<dbReference type="GO" id="GO:0004386">
    <property type="term" value="F:helicase activity"/>
    <property type="evidence" value="ECO:0007669"/>
    <property type="project" value="UniProtKB-KW"/>
</dbReference>
<dbReference type="InterPro" id="IPR011604">
    <property type="entry name" value="PDDEXK-like_dom_sf"/>
</dbReference>
<evidence type="ECO:0000256" key="10">
    <source>
        <dbReference type="ARBA" id="ARBA00023004"/>
    </source>
</evidence>
<evidence type="ECO:0000313" key="17">
    <source>
        <dbReference type="Proteomes" id="UP000823935"/>
    </source>
</evidence>
<keyword evidence="7 16" id="KW-0347">Helicase</keyword>
<dbReference type="GO" id="GO:0004527">
    <property type="term" value="F:exonuclease activity"/>
    <property type="evidence" value="ECO:0007669"/>
    <property type="project" value="UniProtKB-KW"/>
</dbReference>
<evidence type="ECO:0000256" key="8">
    <source>
        <dbReference type="ARBA" id="ARBA00022839"/>
    </source>
</evidence>
<evidence type="ECO:0000259" key="15">
    <source>
        <dbReference type="PROSITE" id="PS51217"/>
    </source>
</evidence>
<feature type="compositionally biased region" description="Basic and acidic residues" evidence="14">
    <location>
        <begin position="1129"/>
        <end position="1151"/>
    </location>
</feature>
<dbReference type="NCBIfam" id="TIGR02773">
    <property type="entry name" value="addB_Gpos"/>
    <property type="match status" value="1"/>
</dbReference>
<dbReference type="InterPro" id="IPR049035">
    <property type="entry name" value="ADDB_N"/>
</dbReference>
<dbReference type="Gene3D" id="3.90.320.10">
    <property type="match status" value="1"/>
</dbReference>
<evidence type="ECO:0000256" key="2">
    <source>
        <dbReference type="ARBA" id="ARBA00022722"/>
    </source>
</evidence>
<name>A0A9D1EU32_9FIRM</name>
<protein>
    <submittedName>
        <fullName evidence="16">Helicase-exonuclease AddAB subunit AddB</fullName>
    </submittedName>
</protein>
<evidence type="ECO:0000256" key="5">
    <source>
        <dbReference type="ARBA" id="ARBA00022763"/>
    </source>
</evidence>
<keyword evidence="11" id="KW-0411">Iron-sulfur</keyword>
<evidence type="ECO:0000256" key="7">
    <source>
        <dbReference type="ARBA" id="ARBA00022806"/>
    </source>
</evidence>
<dbReference type="GO" id="GO:0005524">
    <property type="term" value="F:ATP binding"/>
    <property type="evidence" value="ECO:0007669"/>
    <property type="project" value="UniProtKB-KW"/>
</dbReference>
<evidence type="ECO:0000256" key="1">
    <source>
        <dbReference type="ARBA" id="ARBA00022485"/>
    </source>
</evidence>
<feature type="domain" description="UvrD-like helicase C-terminal" evidence="15">
    <location>
        <begin position="280"/>
        <end position="580"/>
    </location>
</feature>
<keyword evidence="10" id="KW-0408">Iron</keyword>
<keyword evidence="6" id="KW-0378">Hydrolase</keyword>
<dbReference type="GO" id="GO:0003677">
    <property type="term" value="F:DNA binding"/>
    <property type="evidence" value="ECO:0007669"/>
    <property type="project" value="UniProtKB-KW"/>
</dbReference>
<evidence type="ECO:0000256" key="12">
    <source>
        <dbReference type="ARBA" id="ARBA00023125"/>
    </source>
</evidence>
<dbReference type="Proteomes" id="UP000823935">
    <property type="component" value="Unassembled WGS sequence"/>
</dbReference>
<evidence type="ECO:0000256" key="9">
    <source>
        <dbReference type="ARBA" id="ARBA00022840"/>
    </source>
</evidence>
<organism evidence="16 17">
    <name type="scientific">Candidatus Limivivens intestinipullorum</name>
    <dbReference type="NCBI Taxonomy" id="2840858"/>
    <lineage>
        <taxon>Bacteria</taxon>
        <taxon>Bacillati</taxon>
        <taxon>Bacillota</taxon>
        <taxon>Clostridia</taxon>
        <taxon>Lachnospirales</taxon>
        <taxon>Lachnospiraceae</taxon>
        <taxon>Lachnospiraceae incertae sedis</taxon>
        <taxon>Candidatus Limivivens</taxon>
    </lineage>
</organism>
<accession>A0A9D1EU32</accession>
<reference evidence="16" key="1">
    <citation type="submission" date="2020-10" db="EMBL/GenBank/DDBJ databases">
        <authorList>
            <person name="Gilroy R."/>
        </authorList>
    </citation>
    <scope>NUCLEOTIDE SEQUENCE</scope>
    <source>
        <strain evidence="16">CHK190-19873</strain>
    </source>
</reference>
<keyword evidence="12" id="KW-0238">DNA-binding</keyword>
<feature type="region of interest" description="Disordered" evidence="14">
    <location>
        <begin position="1129"/>
        <end position="1161"/>
    </location>
</feature>
<dbReference type="InterPro" id="IPR027417">
    <property type="entry name" value="P-loop_NTPase"/>
</dbReference>
<comment type="caution">
    <text evidence="16">The sequence shown here is derived from an EMBL/GenBank/DDBJ whole genome shotgun (WGS) entry which is preliminary data.</text>
</comment>
<dbReference type="Pfam" id="PF21445">
    <property type="entry name" value="ADDB_N"/>
    <property type="match status" value="1"/>
</dbReference>
<evidence type="ECO:0000256" key="13">
    <source>
        <dbReference type="ARBA" id="ARBA00023204"/>
    </source>
</evidence>
<dbReference type="GO" id="GO:0000724">
    <property type="term" value="P:double-strand break repair via homologous recombination"/>
    <property type="evidence" value="ECO:0007669"/>
    <property type="project" value="InterPro"/>
</dbReference>
<keyword evidence="3" id="KW-0479">Metal-binding</keyword>
<dbReference type="SUPFAM" id="SSF52540">
    <property type="entry name" value="P-loop containing nucleoside triphosphate hydrolases"/>
    <property type="match status" value="2"/>
</dbReference>